<dbReference type="PATRIC" id="fig|1348663.4.peg.4933"/>
<evidence type="ECO:0000256" key="1">
    <source>
        <dbReference type="SAM" id="MobiDB-lite"/>
    </source>
</evidence>
<gene>
    <name evidence="2" type="ORF">KCH_50960</name>
</gene>
<organism evidence="2 3">
    <name type="scientific">Kitasatospora cheerisanensis KCTC 2395</name>
    <dbReference type="NCBI Taxonomy" id="1348663"/>
    <lineage>
        <taxon>Bacteria</taxon>
        <taxon>Bacillati</taxon>
        <taxon>Actinomycetota</taxon>
        <taxon>Actinomycetes</taxon>
        <taxon>Kitasatosporales</taxon>
        <taxon>Streptomycetaceae</taxon>
        <taxon>Kitasatospora</taxon>
    </lineage>
</organism>
<evidence type="ECO:0000313" key="2">
    <source>
        <dbReference type="EMBL" id="KDN83614.1"/>
    </source>
</evidence>
<sequence length="52" mass="5271">MAVGRKGRVERTERGHGGGLQDSCERDGGGAGRAGRPAGTAGRPVRRSRPGG</sequence>
<feature type="region of interest" description="Disordered" evidence="1">
    <location>
        <begin position="1"/>
        <end position="52"/>
    </location>
</feature>
<feature type="compositionally biased region" description="Low complexity" evidence="1">
    <location>
        <begin position="34"/>
        <end position="43"/>
    </location>
</feature>
<evidence type="ECO:0000313" key="3">
    <source>
        <dbReference type="Proteomes" id="UP000027178"/>
    </source>
</evidence>
<keyword evidence="3" id="KW-1185">Reference proteome</keyword>
<dbReference type="Proteomes" id="UP000027178">
    <property type="component" value="Unassembled WGS sequence"/>
</dbReference>
<name>A0A066YUF0_9ACTN</name>
<dbReference type="AlphaFoldDB" id="A0A066YUF0"/>
<proteinExistence type="predicted"/>
<comment type="caution">
    <text evidence="2">The sequence shown here is derived from an EMBL/GenBank/DDBJ whole genome shotgun (WGS) entry which is preliminary data.</text>
</comment>
<dbReference type="HOGENOM" id="CLU_3080787_0_0_11"/>
<reference evidence="2 3" key="1">
    <citation type="submission" date="2014-05" db="EMBL/GenBank/DDBJ databases">
        <title>Draft Genome Sequence of Kitasatospora cheerisanensis KCTC 2395.</title>
        <authorList>
            <person name="Nam D.H."/>
        </authorList>
    </citation>
    <scope>NUCLEOTIDE SEQUENCE [LARGE SCALE GENOMIC DNA]</scope>
    <source>
        <strain evidence="2 3">KCTC 2395</strain>
    </source>
</reference>
<feature type="compositionally biased region" description="Basic and acidic residues" evidence="1">
    <location>
        <begin position="7"/>
        <end position="16"/>
    </location>
</feature>
<protein>
    <submittedName>
        <fullName evidence="2">Uncharacterized protein</fullName>
    </submittedName>
</protein>
<dbReference type="EMBL" id="JNBY01000095">
    <property type="protein sequence ID" value="KDN83614.1"/>
    <property type="molecule type" value="Genomic_DNA"/>
</dbReference>
<accession>A0A066YUF0</accession>